<keyword evidence="4" id="KW-1185">Reference proteome</keyword>
<organism evidence="3 4">
    <name type="scientific">Rhodocytophaga rosea</name>
    <dbReference type="NCBI Taxonomy" id="2704465"/>
    <lineage>
        <taxon>Bacteria</taxon>
        <taxon>Pseudomonadati</taxon>
        <taxon>Bacteroidota</taxon>
        <taxon>Cytophagia</taxon>
        <taxon>Cytophagales</taxon>
        <taxon>Rhodocytophagaceae</taxon>
        <taxon>Rhodocytophaga</taxon>
    </lineage>
</organism>
<dbReference type="SUPFAM" id="SSF52833">
    <property type="entry name" value="Thioredoxin-like"/>
    <property type="match status" value="1"/>
</dbReference>
<dbReference type="InterPro" id="IPR013766">
    <property type="entry name" value="Thioredoxin_domain"/>
</dbReference>
<dbReference type="PANTHER" id="PTHR28106:SF1">
    <property type="entry name" value="MITOCHONDRIAL ATPASE COMPLEX SUBUNIT ATP10"/>
    <property type="match status" value="1"/>
</dbReference>
<name>A0A6C0GK24_9BACT</name>
<gene>
    <name evidence="3" type="ORF">GXP67_17925</name>
</gene>
<proteinExistence type="predicted"/>
<dbReference type="InterPro" id="IPR007849">
    <property type="entry name" value="ATP10"/>
</dbReference>
<keyword evidence="1" id="KW-0732">Signal</keyword>
<reference evidence="3 4" key="1">
    <citation type="submission" date="2020-01" db="EMBL/GenBank/DDBJ databases">
        <authorList>
            <person name="Kim M.K."/>
        </authorList>
    </citation>
    <scope>NUCLEOTIDE SEQUENCE [LARGE SCALE GENOMIC DNA]</scope>
    <source>
        <strain evidence="3 4">172606-1</strain>
    </source>
</reference>
<evidence type="ECO:0000313" key="4">
    <source>
        <dbReference type="Proteomes" id="UP000480178"/>
    </source>
</evidence>
<dbReference type="Gene3D" id="3.40.30.10">
    <property type="entry name" value="Glutaredoxin"/>
    <property type="match status" value="1"/>
</dbReference>
<dbReference type="PANTHER" id="PTHR28106">
    <property type="entry name" value="MITOCHONDRIAL ATPASE COMPLEX SUBUNIT ATP10"/>
    <property type="match status" value="1"/>
</dbReference>
<dbReference type="PROSITE" id="PS51352">
    <property type="entry name" value="THIOREDOXIN_2"/>
    <property type="match status" value="1"/>
</dbReference>
<protein>
    <recommendedName>
        <fullName evidence="2">Thioredoxin domain-containing protein</fullName>
    </recommendedName>
</protein>
<accession>A0A6C0GK24</accession>
<dbReference type="KEGG" id="rhoz:GXP67_17925"/>
<dbReference type="InterPro" id="IPR036249">
    <property type="entry name" value="Thioredoxin-like_sf"/>
</dbReference>
<dbReference type="EMBL" id="CP048222">
    <property type="protein sequence ID" value="QHT68386.1"/>
    <property type="molecule type" value="Genomic_DNA"/>
</dbReference>
<dbReference type="Proteomes" id="UP000480178">
    <property type="component" value="Chromosome"/>
</dbReference>
<feature type="chain" id="PRO_5025653596" description="Thioredoxin domain-containing protein" evidence="1">
    <location>
        <begin position="20"/>
        <end position="175"/>
    </location>
</feature>
<dbReference type="RefSeq" id="WP_162444400.1">
    <property type="nucleotide sequence ID" value="NZ_CP048222.1"/>
</dbReference>
<evidence type="ECO:0000313" key="3">
    <source>
        <dbReference type="EMBL" id="QHT68386.1"/>
    </source>
</evidence>
<dbReference type="Pfam" id="PF05176">
    <property type="entry name" value="ATP-synt_10"/>
    <property type="match status" value="1"/>
</dbReference>
<feature type="signal peptide" evidence="1">
    <location>
        <begin position="1"/>
        <end position="19"/>
    </location>
</feature>
<dbReference type="AlphaFoldDB" id="A0A6C0GK24"/>
<feature type="domain" description="Thioredoxin" evidence="2">
    <location>
        <begin position="19"/>
        <end position="175"/>
    </location>
</feature>
<evidence type="ECO:0000259" key="2">
    <source>
        <dbReference type="PROSITE" id="PS51352"/>
    </source>
</evidence>
<sequence length="175" mass="19559">MKKIHLLAICLLIFVSAQAQKGKTFPNMTGTTLEDKQVSLPKDTKGKYTLVGIAYSQKADEALKNWFQPVYETFIQDSEYDVNTYFVGMISGIKEAVAGTIEKKMKKGIDPVLHKHTLIYTGPIGDFKDGLGLKEKDTPYFFLLDKDGKIVYTTSGTYSDAKIEKAEEIIEEASE</sequence>
<evidence type="ECO:0000256" key="1">
    <source>
        <dbReference type="SAM" id="SignalP"/>
    </source>
</evidence>